<evidence type="ECO:0000313" key="4">
    <source>
        <dbReference type="Proteomes" id="UP000091967"/>
    </source>
</evidence>
<dbReference type="Pfam" id="PF01370">
    <property type="entry name" value="Epimerase"/>
    <property type="match status" value="1"/>
</dbReference>
<dbReference type="PANTHER" id="PTHR48079:SF6">
    <property type="entry name" value="NAD(P)-BINDING DOMAIN-CONTAINING PROTEIN-RELATED"/>
    <property type="match status" value="1"/>
</dbReference>
<protein>
    <recommendedName>
        <fullName evidence="5">NAD(P)-binding domain-containing protein</fullName>
    </recommendedName>
</protein>
<dbReference type="GO" id="GO:0005737">
    <property type="term" value="C:cytoplasm"/>
    <property type="evidence" value="ECO:0007669"/>
    <property type="project" value="TreeGrafter"/>
</dbReference>
<evidence type="ECO:0000259" key="2">
    <source>
        <dbReference type="Pfam" id="PF13460"/>
    </source>
</evidence>
<evidence type="ECO:0000313" key="3">
    <source>
        <dbReference type="EMBL" id="OBS26948.1"/>
    </source>
</evidence>
<evidence type="ECO:0000259" key="1">
    <source>
        <dbReference type="Pfam" id="PF01370"/>
    </source>
</evidence>
<gene>
    <name evidence="3" type="ORF">FPOA_00889</name>
</gene>
<evidence type="ECO:0008006" key="5">
    <source>
        <dbReference type="Google" id="ProtNLM"/>
    </source>
</evidence>
<proteinExistence type="predicted"/>
<dbReference type="EMBL" id="LYXU01000001">
    <property type="protein sequence ID" value="OBS26948.1"/>
    <property type="molecule type" value="Genomic_DNA"/>
</dbReference>
<dbReference type="AlphaFoldDB" id="A0A1B8B2L3"/>
<feature type="domain" description="NAD-dependent epimerase/dehydratase" evidence="1">
    <location>
        <begin position="162"/>
        <end position="242"/>
    </location>
</feature>
<dbReference type="GO" id="GO:0004029">
    <property type="term" value="F:aldehyde dehydrogenase (NAD+) activity"/>
    <property type="evidence" value="ECO:0007669"/>
    <property type="project" value="TreeGrafter"/>
</dbReference>
<dbReference type="InterPro" id="IPR036291">
    <property type="entry name" value="NAD(P)-bd_dom_sf"/>
</dbReference>
<name>A0A1B8B2L3_FUSPO</name>
<organism evidence="3 4">
    <name type="scientific">Fusarium poae</name>
    <dbReference type="NCBI Taxonomy" id="36050"/>
    <lineage>
        <taxon>Eukaryota</taxon>
        <taxon>Fungi</taxon>
        <taxon>Dikarya</taxon>
        <taxon>Ascomycota</taxon>
        <taxon>Pezizomycotina</taxon>
        <taxon>Sordariomycetes</taxon>
        <taxon>Hypocreomycetidae</taxon>
        <taxon>Hypocreales</taxon>
        <taxon>Nectriaceae</taxon>
        <taxon>Fusarium</taxon>
    </lineage>
</organism>
<dbReference type="SUPFAM" id="SSF51735">
    <property type="entry name" value="NAD(P)-binding Rossmann-fold domains"/>
    <property type="match status" value="1"/>
</dbReference>
<dbReference type="Proteomes" id="UP000091967">
    <property type="component" value="Unassembled WGS sequence"/>
</dbReference>
<reference evidence="3 4" key="1">
    <citation type="submission" date="2016-06" db="EMBL/GenBank/DDBJ databases">
        <title>Living apart together: crosstalk between the core and supernumerary genomes in a fungal plant pathogen.</title>
        <authorList>
            <person name="Vanheule A."/>
            <person name="Audenaert K."/>
            <person name="Warris S."/>
            <person name="Van De Geest H."/>
            <person name="Schijlen E."/>
            <person name="Hofte M."/>
            <person name="De Saeger S."/>
            <person name="Haesaert G."/>
            <person name="Waalwijk C."/>
            <person name="Van Der Lee T."/>
        </authorList>
    </citation>
    <scope>NUCLEOTIDE SEQUENCE [LARGE SCALE GENOMIC DNA]</scope>
    <source>
        <strain evidence="3 4">2516</strain>
    </source>
</reference>
<dbReference type="InterPro" id="IPR001509">
    <property type="entry name" value="Epimerase_deHydtase"/>
</dbReference>
<dbReference type="PANTHER" id="PTHR48079">
    <property type="entry name" value="PROTEIN YEEZ"/>
    <property type="match status" value="1"/>
</dbReference>
<accession>A0A1B8B2L3</accession>
<dbReference type="Gene3D" id="3.40.50.720">
    <property type="entry name" value="NAD(P)-binding Rossmann-like Domain"/>
    <property type="match status" value="1"/>
</dbReference>
<keyword evidence="4" id="KW-1185">Reference proteome</keyword>
<dbReference type="InterPro" id="IPR051783">
    <property type="entry name" value="NAD(P)-dependent_oxidoreduct"/>
</dbReference>
<dbReference type="Pfam" id="PF13460">
    <property type="entry name" value="NAD_binding_10"/>
    <property type="match status" value="1"/>
</dbReference>
<dbReference type="STRING" id="36050.A0A1B8B2L3"/>
<dbReference type="InterPro" id="IPR016040">
    <property type="entry name" value="NAD(P)-bd_dom"/>
</dbReference>
<comment type="caution">
    <text evidence="3">The sequence shown here is derived from an EMBL/GenBank/DDBJ whole genome shotgun (WGS) entry which is preliminary data.</text>
</comment>
<sequence>MFVIEAELNHSTGVTGYVGGTTFSMLHETHPEYDYTLYVRNQGRAKIIAEKFPDAKFVYGDLDSVDVIEKAASKADVVVHMADSADAPDAAKAIAKGLASTHTAERPGYYVHLSGAGLLTWYDIKHNRYGEPPLPEQSYNDIKDIDRILKMPDEAVHKDVENIIQSIDSDVVKYLMVSPPVIYGPGRGLIHKQSFAITEIVRASVDLGFTPIIGAGKAKWDNVHVEDLAEIFVKAVEASQSHSKKENDSEIWGKKGYYFVTTGEHQWDDLALWIAEEVHRQGFIAEPKTKSVSMEDMINGGYKAAIAWGTNSKSEAERGRKYLGWESKAPSLKETIADSVAAETAALGLKPKYK</sequence>
<feature type="domain" description="NAD(P)-binding" evidence="2">
    <location>
        <begin position="13"/>
        <end position="104"/>
    </location>
</feature>
<dbReference type="OMA" id="AGILTWY"/>